<dbReference type="Pfam" id="PF23935">
    <property type="entry name" value="DUF7271"/>
    <property type="match status" value="1"/>
</dbReference>
<feature type="non-terminal residue" evidence="3">
    <location>
        <position position="1"/>
    </location>
</feature>
<gene>
    <name evidence="3" type="ORF">D0Y65_041702</name>
</gene>
<feature type="transmembrane region" description="Helical" evidence="1">
    <location>
        <begin position="191"/>
        <end position="213"/>
    </location>
</feature>
<dbReference type="PANTHER" id="PTHR31549">
    <property type="entry name" value="PROTEIN, PUTATIVE (DUF247)-RELATED-RELATED"/>
    <property type="match status" value="1"/>
</dbReference>
<sequence>LGVANRVSKVKDLLGNNQWLQNSNALDKNKIEAFYHFDALTTFDPPTLHYVLGVDGLFLLALLHRDAAGSNHSYFLTGKRWMLLVDAVGVEVTLDDIVRDVFVLENQIPIHVLMEISKVNINSRESGGIIEEHNLGESMLNFCRPLCPLVHSEQVSSRKAEDRAHLLDLVYHLTAPQLVPASESEQNPQPLLIHFIIIFAYMILWACLLLCIIPFYCITFFLYLLIFQVIVPLIQRVVRHVFDDITKFPGLGYFKSLVIVLGFPFLKRTLQLEDSTDSSEEVVTIPSALKLEDIGVKFIPAEAEIMSGLIVTSEDVQLLIIIEVPLSYHRQWRPYYPTYVLFYYNGSTHFVRVHKYGNHYFFADGLKEFRRIHYINDGVIIGFFAPDKNTSFEVNVMGPIRGQPTGRSVVTTRRHIFTTDVTPYMVQHNLPLVLPATASNYLFGSKKYIPVHCGYGRRNQWQITIQDGLPSLAEPWFQYLSENNLMPGDEVVFFFKFDEHAWELLFRKEVIWDDTLSS</sequence>
<dbReference type="PANTHER" id="PTHR31549:SF259">
    <property type="match status" value="1"/>
</dbReference>
<keyword evidence="1" id="KW-0472">Membrane</keyword>
<keyword evidence="4" id="KW-1185">Reference proteome</keyword>
<evidence type="ECO:0000313" key="3">
    <source>
        <dbReference type="EMBL" id="RZB65748.1"/>
    </source>
</evidence>
<keyword evidence="1" id="KW-0812">Transmembrane</keyword>
<dbReference type="AlphaFoldDB" id="A0A445GWQ1"/>
<evidence type="ECO:0000256" key="1">
    <source>
        <dbReference type="SAM" id="Phobius"/>
    </source>
</evidence>
<dbReference type="EMBL" id="QZWG01000015">
    <property type="protein sequence ID" value="RZB65748.1"/>
    <property type="molecule type" value="Genomic_DNA"/>
</dbReference>
<proteinExistence type="predicted"/>
<protein>
    <recommendedName>
        <fullName evidence="2">DUF7271 domain-containing protein</fullName>
    </recommendedName>
</protein>
<dbReference type="InterPro" id="IPR004158">
    <property type="entry name" value="DUF247_pln"/>
</dbReference>
<organism evidence="3 4">
    <name type="scientific">Glycine soja</name>
    <name type="common">Wild soybean</name>
    <dbReference type="NCBI Taxonomy" id="3848"/>
    <lineage>
        <taxon>Eukaryota</taxon>
        <taxon>Viridiplantae</taxon>
        <taxon>Streptophyta</taxon>
        <taxon>Embryophyta</taxon>
        <taxon>Tracheophyta</taxon>
        <taxon>Spermatophyta</taxon>
        <taxon>Magnoliopsida</taxon>
        <taxon>eudicotyledons</taxon>
        <taxon>Gunneridae</taxon>
        <taxon>Pentapetalae</taxon>
        <taxon>rosids</taxon>
        <taxon>fabids</taxon>
        <taxon>Fabales</taxon>
        <taxon>Fabaceae</taxon>
        <taxon>Papilionoideae</taxon>
        <taxon>50 kb inversion clade</taxon>
        <taxon>NPAAA clade</taxon>
        <taxon>indigoferoid/millettioid clade</taxon>
        <taxon>Phaseoleae</taxon>
        <taxon>Glycine</taxon>
        <taxon>Glycine subgen. Soja</taxon>
    </lineage>
</organism>
<comment type="caution">
    <text evidence="3">The sequence shown here is derived from an EMBL/GenBank/DDBJ whole genome shotgun (WGS) entry which is preliminary data.</text>
</comment>
<feature type="transmembrane region" description="Helical" evidence="1">
    <location>
        <begin position="220"/>
        <end position="238"/>
    </location>
</feature>
<dbReference type="InterPro" id="IPR055695">
    <property type="entry name" value="DUF7271"/>
</dbReference>
<name>A0A445GWQ1_GLYSO</name>
<evidence type="ECO:0000313" key="4">
    <source>
        <dbReference type="Proteomes" id="UP000289340"/>
    </source>
</evidence>
<dbReference type="Proteomes" id="UP000289340">
    <property type="component" value="Chromosome 15"/>
</dbReference>
<evidence type="ECO:0000259" key="2">
    <source>
        <dbReference type="Pfam" id="PF23935"/>
    </source>
</evidence>
<reference evidence="3 4" key="1">
    <citation type="submission" date="2018-09" db="EMBL/GenBank/DDBJ databases">
        <title>A high-quality reference genome of wild soybean provides a powerful tool to mine soybean genomes.</title>
        <authorList>
            <person name="Xie M."/>
            <person name="Chung C.Y.L."/>
            <person name="Li M.-W."/>
            <person name="Wong F.-L."/>
            <person name="Chan T.-F."/>
            <person name="Lam H.-M."/>
        </authorList>
    </citation>
    <scope>NUCLEOTIDE SEQUENCE [LARGE SCALE GENOMIC DNA]</scope>
    <source>
        <strain evidence="4">cv. W05</strain>
        <tissue evidence="3">Hypocotyl of etiolated seedlings</tissue>
    </source>
</reference>
<dbReference type="Pfam" id="PF03140">
    <property type="entry name" value="DUF247"/>
    <property type="match status" value="1"/>
</dbReference>
<accession>A0A445GWQ1</accession>
<keyword evidence="1" id="KW-1133">Transmembrane helix</keyword>
<feature type="domain" description="DUF7271" evidence="2">
    <location>
        <begin position="344"/>
        <end position="419"/>
    </location>
</feature>